<accession>A0A2T0XJ11</accession>
<evidence type="ECO:0000256" key="1">
    <source>
        <dbReference type="ARBA" id="ARBA00006354"/>
    </source>
</evidence>
<evidence type="ECO:0000313" key="5">
    <source>
        <dbReference type="EMBL" id="PRY98915.1"/>
    </source>
</evidence>
<dbReference type="SUPFAM" id="SSF52540">
    <property type="entry name" value="P-loop containing nucleoside triphosphate hydrolases"/>
    <property type="match status" value="1"/>
</dbReference>
<feature type="domain" description="AAA+ ATPase" evidence="4">
    <location>
        <begin position="225"/>
        <end position="405"/>
    </location>
</feature>
<dbReference type="RefSeq" id="WP_106226266.1">
    <property type="nucleotide sequence ID" value="NZ_PVTV01000011.1"/>
</dbReference>
<dbReference type="InterPro" id="IPR020568">
    <property type="entry name" value="Ribosomal_Su5_D2-typ_SF"/>
</dbReference>
<dbReference type="Pfam" id="PF13335">
    <property type="entry name" value="Mg_chelatase_C"/>
    <property type="match status" value="1"/>
</dbReference>
<keyword evidence="3" id="KW-0067">ATP-binding</keyword>
<evidence type="ECO:0000256" key="3">
    <source>
        <dbReference type="ARBA" id="ARBA00022840"/>
    </source>
</evidence>
<dbReference type="Pfam" id="PF01078">
    <property type="entry name" value="Mg_chelatase"/>
    <property type="match status" value="1"/>
</dbReference>
<evidence type="ECO:0000256" key="2">
    <source>
        <dbReference type="ARBA" id="ARBA00022741"/>
    </source>
</evidence>
<dbReference type="InterPro" id="IPR004482">
    <property type="entry name" value="Mg_chelat-rel"/>
</dbReference>
<dbReference type="GO" id="GO:0003677">
    <property type="term" value="F:DNA binding"/>
    <property type="evidence" value="ECO:0007669"/>
    <property type="project" value="InterPro"/>
</dbReference>
<dbReference type="InterPro" id="IPR000523">
    <property type="entry name" value="Mg_chelatse_chII-like_cat_dom"/>
</dbReference>
<dbReference type="InterPro" id="IPR003593">
    <property type="entry name" value="AAA+_ATPase"/>
</dbReference>
<dbReference type="SUPFAM" id="SSF54211">
    <property type="entry name" value="Ribosomal protein S5 domain 2-like"/>
    <property type="match status" value="1"/>
</dbReference>
<name>A0A2T0XJ11_9BURK</name>
<dbReference type="InterPro" id="IPR014721">
    <property type="entry name" value="Ribsml_uS5_D2-typ_fold_subgr"/>
</dbReference>
<dbReference type="SMART" id="SM00382">
    <property type="entry name" value="AAA"/>
    <property type="match status" value="1"/>
</dbReference>
<proteinExistence type="inferred from homology"/>
<dbReference type="AlphaFoldDB" id="A0A2T0XJ11"/>
<organism evidence="5 6">
    <name type="scientific">Jezberella montanilacus</name>
    <dbReference type="NCBI Taxonomy" id="323426"/>
    <lineage>
        <taxon>Bacteria</taxon>
        <taxon>Pseudomonadati</taxon>
        <taxon>Pseudomonadota</taxon>
        <taxon>Betaproteobacteria</taxon>
        <taxon>Burkholderiales</taxon>
        <taxon>Alcaligenaceae</taxon>
        <taxon>Jezberella</taxon>
    </lineage>
</organism>
<evidence type="ECO:0000259" key="4">
    <source>
        <dbReference type="SMART" id="SM00382"/>
    </source>
</evidence>
<protein>
    <submittedName>
        <fullName evidence="5">Magnesium chelatase family protein</fullName>
    </submittedName>
</protein>
<dbReference type="InterPro" id="IPR027417">
    <property type="entry name" value="P-loop_NTPase"/>
</dbReference>
<dbReference type="Gene3D" id="3.40.50.300">
    <property type="entry name" value="P-loop containing nucleotide triphosphate hydrolases"/>
    <property type="match status" value="1"/>
</dbReference>
<comment type="similarity">
    <text evidence="1">Belongs to the Mg-chelatase subunits D/I family. ComM subfamily.</text>
</comment>
<dbReference type="InterPro" id="IPR025158">
    <property type="entry name" value="Mg_chelat-rel_C"/>
</dbReference>
<dbReference type="PRINTS" id="PR01657">
    <property type="entry name" value="MCMFAMILY"/>
</dbReference>
<dbReference type="Gene3D" id="3.30.230.10">
    <property type="match status" value="1"/>
</dbReference>
<dbReference type="NCBIfam" id="TIGR00368">
    <property type="entry name" value="YifB family Mg chelatase-like AAA ATPase"/>
    <property type="match status" value="1"/>
</dbReference>
<dbReference type="Proteomes" id="UP000238308">
    <property type="component" value="Unassembled WGS sequence"/>
</dbReference>
<gene>
    <name evidence="5" type="ORF">BCM14_0351</name>
</gene>
<keyword evidence="6" id="KW-1185">Reference proteome</keyword>
<dbReference type="GO" id="GO:0005524">
    <property type="term" value="F:ATP binding"/>
    <property type="evidence" value="ECO:0007669"/>
    <property type="project" value="UniProtKB-KW"/>
</dbReference>
<dbReference type="InterPro" id="IPR045006">
    <property type="entry name" value="CHLI-like"/>
</dbReference>
<dbReference type="PANTHER" id="PTHR32039">
    <property type="entry name" value="MAGNESIUM-CHELATASE SUBUNIT CHLI"/>
    <property type="match status" value="1"/>
</dbReference>
<keyword evidence="2" id="KW-0547">Nucleotide-binding</keyword>
<dbReference type="OrthoDB" id="9813147at2"/>
<reference evidence="5 6" key="1">
    <citation type="submission" date="2018-03" db="EMBL/GenBank/DDBJ databases">
        <title>Genomic Encyclopedia of Type Strains, Phase III (KMG-III): the genomes of soil and plant-associated and newly described type strains.</title>
        <authorList>
            <person name="Whitman W."/>
        </authorList>
    </citation>
    <scope>NUCLEOTIDE SEQUENCE [LARGE SCALE GENOMIC DNA]</scope>
    <source>
        <strain evidence="5 6">MWH-P2sevCIIIb</strain>
    </source>
</reference>
<dbReference type="EMBL" id="PVTV01000011">
    <property type="protein sequence ID" value="PRY98915.1"/>
    <property type="molecule type" value="Genomic_DNA"/>
</dbReference>
<evidence type="ECO:0000313" key="6">
    <source>
        <dbReference type="Proteomes" id="UP000238308"/>
    </source>
</evidence>
<comment type="caution">
    <text evidence="5">The sequence shown here is derived from an EMBL/GenBank/DDBJ whole genome shotgun (WGS) entry which is preliminary data.</text>
</comment>
<dbReference type="PANTHER" id="PTHR32039:SF7">
    <property type="entry name" value="COMPETENCE PROTEIN COMM"/>
    <property type="match status" value="1"/>
</dbReference>
<dbReference type="Pfam" id="PF13541">
    <property type="entry name" value="ChlI"/>
    <property type="match status" value="1"/>
</dbReference>
<sequence length="515" mass="56063">MTLAILHSRALIGMVALPVKVEVHLGSGLPSFTVVGLADAEVKESRERVRAAIQSSGFDFPNGRLTVNLAPADLPKESGRFDLPIALGVLLVSGQIDLPELSLKKTNEAWVPTLKKYVFAGELSLTGSLVPIRGAIAIAIEVVHDRQILGLVLPRQSALQAAEVPNAKILAADSLKQVVDFLSGHLLLGSVKPATDTHEEGMHPCMSDVQGQETARRALEVAATGSHSILLIGPPGIGKSMLAHRLPGISPRMTQTERMQVTAIASYLDSANAKIHSRPFRAPHHSASSAAVVGGGKMPRPGEITLAHQGILFLDEIPEFDRRTLEALREPLEHRQISIARVNHKVIYPADFQLVAAMNPCPCGYGGDGLGRCRCTAEQIRRYQGKLSGPLLDRIDMVIWLNRSGVPDTDAKKPEPSVVIRSRVDLASRVALDRQGCRNAHLEGQRLEAVCQLDQGAQQLMCELSRRYRLSKRSFVKLQRLARTSADLDNKTDISSVHIAEAFRYRVENLTCFTT</sequence>
<dbReference type="InterPro" id="IPR001208">
    <property type="entry name" value="MCM_dom"/>
</dbReference>